<proteinExistence type="predicted"/>
<sequence length="351" mass="40095">MTLTSFLDVKADQPKSDETKIDLLKSLNVNAINVGNVTGQEHPATVRPPTYSVEYVEFYNHRAARRRRLCRIFAWLLAVFLLLDIGVVLYIGLRMRQHQRNGSDSADSTVNCRIRFRQADGRVESRSELVKTDGSGRVLMQPSWDSDGRPTVLHNQLRGFTLLRAPSAQLCFVKRSTWRRHDWASNVVIWAKEQHEVSAKTIQYVRLAVRYPPISERDLMSYGSEAWHMCRGYQTYLVQPIIFRYTFKSKSVDAGKEDSSSTDEEQKECPMLDCVNPCPGNQYLHDENGCRTCNCGTASNDAEPGNRDKRAVPEVPQPRQQKPRRRQLQIDEGVLPGEDGRSVHIVDVIEF</sequence>
<reference evidence="3 4" key="1">
    <citation type="submission" date="2017-06" db="EMBL/GenBank/DDBJ databases">
        <title>A platform for efficient transgenesis in Macrostomum lignano, a flatworm model organism for stem cell research.</title>
        <authorList>
            <person name="Berezikov E."/>
        </authorList>
    </citation>
    <scope>NUCLEOTIDE SEQUENCE [LARGE SCALE GENOMIC DNA]</scope>
    <source>
        <strain evidence="3">DV1</strain>
        <tissue evidence="3">Whole organism</tissue>
    </source>
</reference>
<evidence type="ECO:0000313" key="4">
    <source>
        <dbReference type="Proteomes" id="UP000215902"/>
    </source>
</evidence>
<gene>
    <name evidence="3" type="ORF">BOX15_Mlig020345g1</name>
</gene>
<protein>
    <submittedName>
        <fullName evidence="3">Uncharacterized protein</fullName>
    </submittedName>
</protein>
<keyword evidence="4" id="KW-1185">Reference proteome</keyword>
<feature type="region of interest" description="Disordered" evidence="1">
    <location>
        <begin position="297"/>
        <end position="339"/>
    </location>
</feature>
<dbReference type="Proteomes" id="UP000215902">
    <property type="component" value="Unassembled WGS sequence"/>
</dbReference>
<dbReference type="EMBL" id="NIVC01001361">
    <property type="protein sequence ID" value="PAA68948.1"/>
    <property type="molecule type" value="Genomic_DNA"/>
</dbReference>
<keyword evidence="2" id="KW-0472">Membrane</keyword>
<evidence type="ECO:0000256" key="2">
    <source>
        <dbReference type="SAM" id="Phobius"/>
    </source>
</evidence>
<accession>A0A267F5C0</accession>
<organism evidence="3 4">
    <name type="scientific">Macrostomum lignano</name>
    <dbReference type="NCBI Taxonomy" id="282301"/>
    <lineage>
        <taxon>Eukaryota</taxon>
        <taxon>Metazoa</taxon>
        <taxon>Spiralia</taxon>
        <taxon>Lophotrochozoa</taxon>
        <taxon>Platyhelminthes</taxon>
        <taxon>Rhabditophora</taxon>
        <taxon>Macrostomorpha</taxon>
        <taxon>Macrostomida</taxon>
        <taxon>Macrostomidae</taxon>
        <taxon>Macrostomum</taxon>
    </lineage>
</organism>
<comment type="caution">
    <text evidence="3">The sequence shown here is derived from an EMBL/GenBank/DDBJ whole genome shotgun (WGS) entry which is preliminary data.</text>
</comment>
<name>A0A267F5C0_9PLAT</name>
<evidence type="ECO:0000313" key="3">
    <source>
        <dbReference type="EMBL" id="PAA68948.1"/>
    </source>
</evidence>
<evidence type="ECO:0000256" key="1">
    <source>
        <dbReference type="SAM" id="MobiDB-lite"/>
    </source>
</evidence>
<dbReference type="OrthoDB" id="8674753at2759"/>
<keyword evidence="2" id="KW-1133">Transmembrane helix</keyword>
<keyword evidence="2" id="KW-0812">Transmembrane</keyword>
<feature type="transmembrane region" description="Helical" evidence="2">
    <location>
        <begin position="72"/>
        <end position="93"/>
    </location>
</feature>
<dbReference type="AlphaFoldDB" id="A0A267F5C0"/>